<evidence type="ECO:0000313" key="6">
    <source>
        <dbReference type="Proteomes" id="UP001208041"/>
    </source>
</evidence>
<dbReference type="PANTHER" id="PTHR43537:SF5">
    <property type="entry name" value="UXU OPERON TRANSCRIPTIONAL REGULATOR"/>
    <property type="match status" value="1"/>
</dbReference>
<evidence type="ECO:0000313" key="5">
    <source>
        <dbReference type="EMBL" id="MCV6824816.1"/>
    </source>
</evidence>
<accession>A0AAE3LTA9</accession>
<dbReference type="GO" id="GO:0003700">
    <property type="term" value="F:DNA-binding transcription factor activity"/>
    <property type="evidence" value="ECO:0007669"/>
    <property type="project" value="InterPro"/>
</dbReference>
<dbReference type="Pfam" id="PF00392">
    <property type="entry name" value="GntR"/>
    <property type="match status" value="1"/>
</dbReference>
<keyword evidence="6" id="KW-1185">Reference proteome</keyword>
<organism evidence="5 6">
    <name type="scientific">Halocynthiibacter halioticoli</name>
    <dbReference type="NCBI Taxonomy" id="2986804"/>
    <lineage>
        <taxon>Bacteria</taxon>
        <taxon>Pseudomonadati</taxon>
        <taxon>Pseudomonadota</taxon>
        <taxon>Alphaproteobacteria</taxon>
        <taxon>Rhodobacterales</taxon>
        <taxon>Paracoccaceae</taxon>
        <taxon>Halocynthiibacter</taxon>
    </lineage>
</organism>
<proteinExistence type="predicted"/>
<dbReference type="Proteomes" id="UP001208041">
    <property type="component" value="Unassembled WGS sequence"/>
</dbReference>
<dbReference type="SUPFAM" id="SSF46785">
    <property type="entry name" value="Winged helix' DNA-binding domain"/>
    <property type="match status" value="1"/>
</dbReference>
<dbReference type="PROSITE" id="PS50949">
    <property type="entry name" value="HTH_GNTR"/>
    <property type="match status" value="1"/>
</dbReference>
<name>A0AAE3LTA9_9RHOB</name>
<dbReference type="AlphaFoldDB" id="A0AAE3LTA9"/>
<reference evidence="5" key="1">
    <citation type="submission" date="2022-10" db="EMBL/GenBank/DDBJ databases">
        <authorList>
            <person name="Yue Y."/>
        </authorList>
    </citation>
    <scope>NUCLEOTIDE SEQUENCE</scope>
    <source>
        <strain evidence="5">Z654</strain>
    </source>
</reference>
<dbReference type="SMART" id="SM00345">
    <property type="entry name" value="HTH_GNTR"/>
    <property type="match status" value="1"/>
</dbReference>
<comment type="caution">
    <text evidence="5">The sequence shown here is derived from an EMBL/GenBank/DDBJ whole genome shotgun (WGS) entry which is preliminary data.</text>
</comment>
<dbReference type="SUPFAM" id="SSF48008">
    <property type="entry name" value="GntR ligand-binding domain-like"/>
    <property type="match status" value="1"/>
</dbReference>
<keyword evidence="3" id="KW-0804">Transcription</keyword>
<keyword evidence="2" id="KW-0238">DNA-binding</keyword>
<dbReference type="SMART" id="SM00895">
    <property type="entry name" value="FCD"/>
    <property type="match status" value="1"/>
</dbReference>
<dbReference type="Gene3D" id="1.10.10.10">
    <property type="entry name" value="Winged helix-like DNA-binding domain superfamily/Winged helix DNA-binding domain"/>
    <property type="match status" value="1"/>
</dbReference>
<gene>
    <name evidence="5" type="ORF">OH136_09640</name>
</gene>
<evidence type="ECO:0000256" key="1">
    <source>
        <dbReference type="ARBA" id="ARBA00023015"/>
    </source>
</evidence>
<dbReference type="InterPro" id="IPR036388">
    <property type="entry name" value="WH-like_DNA-bd_sf"/>
</dbReference>
<dbReference type="RefSeq" id="WP_263953668.1">
    <property type="nucleotide sequence ID" value="NZ_JAOYFC010000002.1"/>
</dbReference>
<dbReference type="GO" id="GO:0003677">
    <property type="term" value="F:DNA binding"/>
    <property type="evidence" value="ECO:0007669"/>
    <property type="project" value="UniProtKB-KW"/>
</dbReference>
<dbReference type="InterPro" id="IPR036390">
    <property type="entry name" value="WH_DNA-bd_sf"/>
</dbReference>
<dbReference type="InterPro" id="IPR008920">
    <property type="entry name" value="TF_FadR/GntR_C"/>
</dbReference>
<dbReference type="Pfam" id="PF07729">
    <property type="entry name" value="FCD"/>
    <property type="match status" value="1"/>
</dbReference>
<sequence>MSTLQSKEKASAGRVSETVSAITAHIRNEELGPGDKLPSEALFSKELNVSRTVVREAYRSLAALHLIELNTGKRATVAQLDYASMSPLIEHGVHTEQISIQQVYDVRRTIEVRTAALASLRRTDEQARVILEHAVAMEDCFDTPEQMMEHDIAFHLEIAKAAKNPIYALIVGAFEGVTRQTWPTGWRSRTDINEQKKMLQIHRDLANAIAAGDPTKASDLMALHFDESVRALIAAGIS</sequence>
<evidence type="ECO:0000256" key="2">
    <source>
        <dbReference type="ARBA" id="ARBA00023125"/>
    </source>
</evidence>
<dbReference type="InterPro" id="IPR011711">
    <property type="entry name" value="GntR_C"/>
</dbReference>
<dbReference type="EMBL" id="JAOYFC010000002">
    <property type="protein sequence ID" value="MCV6824816.1"/>
    <property type="molecule type" value="Genomic_DNA"/>
</dbReference>
<dbReference type="PANTHER" id="PTHR43537">
    <property type="entry name" value="TRANSCRIPTIONAL REGULATOR, GNTR FAMILY"/>
    <property type="match status" value="1"/>
</dbReference>
<keyword evidence="1" id="KW-0805">Transcription regulation</keyword>
<feature type="domain" description="HTH gntR-type" evidence="4">
    <location>
        <begin position="12"/>
        <end position="80"/>
    </location>
</feature>
<protein>
    <submittedName>
        <fullName evidence="5">FadR family transcriptional regulator</fullName>
    </submittedName>
</protein>
<dbReference type="InterPro" id="IPR000524">
    <property type="entry name" value="Tscrpt_reg_HTH_GntR"/>
</dbReference>
<dbReference type="CDD" id="cd07377">
    <property type="entry name" value="WHTH_GntR"/>
    <property type="match status" value="1"/>
</dbReference>
<dbReference type="Gene3D" id="1.20.120.530">
    <property type="entry name" value="GntR ligand-binding domain-like"/>
    <property type="match status" value="1"/>
</dbReference>
<evidence type="ECO:0000256" key="3">
    <source>
        <dbReference type="ARBA" id="ARBA00023163"/>
    </source>
</evidence>
<evidence type="ECO:0000259" key="4">
    <source>
        <dbReference type="PROSITE" id="PS50949"/>
    </source>
</evidence>